<name>E5XST0_SEGRC</name>
<dbReference type="eggNOG" id="COG2267">
    <property type="taxonomic scope" value="Bacteria"/>
</dbReference>
<accession>E5XST0</accession>
<dbReference type="AlphaFoldDB" id="E5XST0"/>
<evidence type="ECO:0000259" key="1">
    <source>
        <dbReference type="Pfam" id="PF12146"/>
    </source>
</evidence>
<dbReference type="Proteomes" id="UP000004816">
    <property type="component" value="Unassembled WGS sequence"/>
</dbReference>
<dbReference type="PANTHER" id="PTHR11614">
    <property type="entry name" value="PHOSPHOLIPASE-RELATED"/>
    <property type="match status" value="1"/>
</dbReference>
<organism evidence="2 3">
    <name type="scientific">Segniliparus rugosus (strain ATCC BAA-974 / DSM 45345 / CCUG 50838 / CIP 108380 / JCM 13579 / CDC 945)</name>
    <dbReference type="NCBI Taxonomy" id="679197"/>
    <lineage>
        <taxon>Bacteria</taxon>
        <taxon>Bacillati</taxon>
        <taxon>Actinomycetota</taxon>
        <taxon>Actinomycetes</taxon>
        <taxon>Mycobacteriales</taxon>
        <taxon>Segniliparaceae</taxon>
        <taxon>Segniliparus</taxon>
    </lineage>
</organism>
<comment type="caution">
    <text evidence="2">The sequence shown here is derived from an EMBL/GenBank/DDBJ whole genome shotgun (WGS) entry which is preliminary data.</text>
</comment>
<reference evidence="2 3" key="1">
    <citation type="journal article" date="2011" name="Stand. Genomic Sci.">
        <title>High quality draft genome sequence of Segniliparus rugosus CDC 945(T)= (ATCC BAA-974(T)).</title>
        <authorList>
            <person name="Earl A.M."/>
            <person name="Desjardins C.A."/>
            <person name="Fitzgerald M.G."/>
            <person name="Arachchi H.M."/>
            <person name="Zeng Q."/>
            <person name="Mehta T."/>
            <person name="Griggs A."/>
            <person name="Birren B.W."/>
            <person name="Toney N.C."/>
            <person name="Carr J."/>
            <person name="Posey J."/>
            <person name="Butler W.R."/>
        </authorList>
    </citation>
    <scope>NUCLEOTIDE SEQUENCE [LARGE SCALE GENOMIC DNA]</scope>
    <source>
        <strain evidence="3">ATCC BAA-974 / DSM 45345 / CCUG 50838 / CIP 108380 / JCM 13579 / CDC 945</strain>
    </source>
</reference>
<keyword evidence="3" id="KW-1185">Reference proteome</keyword>
<evidence type="ECO:0000313" key="3">
    <source>
        <dbReference type="Proteomes" id="UP000004816"/>
    </source>
</evidence>
<sequence>MLHLHGYNDYFFQRGLAEHCSARGYRFYALDLRKCGRSRRRGLTPHYSSDFAQYDADLRAALEVVRDEIGELPIVLHGHSTGGLIAPLALARLRRGSGSTASRLVRGLVLNSPFVELPAPTPLRLVAIGLATTLGPIAPALTLPQNSLGAYGESLHKDYRGEWDYNLERKPLLGPPLRLGWLRAVTRAQRELHKGVDVGVPALVLHSDRSYLSGSEPERMDTSDAVLDVAHIKRWAGFITPQTDVVQIPEARHDVFLSRLNARTRAYAALDEWLDRHERTFASA</sequence>
<dbReference type="STRING" id="679197.HMPREF9336_02552"/>
<dbReference type="InterPro" id="IPR022742">
    <property type="entry name" value="Hydrolase_4"/>
</dbReference>
<dbReference type="HOGENOM" id="CLU_051796_0_0_11"/>
<proteinExistence type="predicted"/>
<dbReference type="InterPro" id="IPR029058">
    <property type="entry name" value="AB_hydrolase_fold"/>
</dbReference>
<dbReference type="Gene3D" id="3.40.50.1820">
    <property type="entry name" value="alpha/beta hydrolase"/>
    <property type="match status" value="1"/>
</dbReference>
<gene>
    <name evidence="2" type="ORF">HMPREF9336_02552</name>
</gene>
<dbReference type="InterPro" id="IPR051044">
    <property type="entry name" value="MAG_DAG_Lipase"/>
</dbReference>
<dbReference type="EMBL" id="ACZI02000002">
    <property type="protein sequence ID" value="EFV12607.2"/>
    <property type="molecule type" value="Genomic_DNA"/>
</dbReference>
<dbReference type="ESTHER" id="9acto-e5xst0">
    <property type="family name" value="Monoglyceridelipase_lysophospholip"/>
</dbReference>
<evidence type="ECO:0000313" key="2">
    <source>
        <dbReference type="EMBL" id="EFV12607.2"/>
    </source>
</evidence>
<protein>
    <recommendedName>
        <fullName evidence="1">Serine aminopeptidase S33 domain-containing protein</fullName>
    </recommendedName>
</protein>
<feature type="domain" description="Serine aminopeptidase S33" evidence="1">
    <location>
        <begin position="3"/>
        <end position="211"/>
    </location>
</feature>
<dbReference type="Pfam" id="PF12146">
    <property type="entry name" value="Hydrolase_4"/>
    <property type="match status" value="1"/>
</dbReference>
<dbReference type="SUPFAM" id="SSF53474">
    <property type="entry name" value="alpha/beta-Hydrolases"/>
    <property type="match status" value="1"/>
</dbReference>